<evidence type="ECO:0000256" key="1">
    <source>
        <dbReference type="SAM" id="MobiDB-lite"/>
    </source>
</evidence>
<dbReference type="RefSeq" id="WP_262845429.1">
    <property type="nucleotide sequence ID" value="NZ_JANZYP010000039.1"/>
</dbReference>
<accession>A0ABV9ET18</accession>
<evidence type="ECO:0008006" key="5">
    <source>
        <dbReference type="Google" id="ProtNLM"/>
    </source>
</evidence>
<feature type="compositionally biased region" description="Low complexity" evidence="1">
    <location>
        <begin position="168"/>
        <end position="178"/>
    </location>
</feature>
<feature type="transmembrane region" description="Helical" evidence="2">
    <location>
        <begin position="60"/>
        <end position="78"/>
    </location>
</feature>
<comment type="caution">
    <text evidence="3">The sequence shown here is derived from an EMBL/GenBank/DDBJ whole genome shotgun (WGS) entry which is preliminary data.</text>
</comment>
<dbReference type="EMBL" id="JBHSFN010000036">
    <property type="protein sequence ID" value="MFC4591742.1"/>
    <property type="molecule type" value="Genomic_DNA"/>
</dbReference>
<evidence type="ECO:0000313" key="4">
    <source>
        <dbReference type="Proteomes" id="UP001595891"/>
    </source>
</evidence>
<evidence type="ECO:0000256" key="2">
    <source>
        <dbReference type="SAM" id="Phobius"/>
    </source>
</evidence>
<feature type="region of interest" description="Disordered" evidence="1">
    <location>
        <begin position="159"/>
        <end position="178"/>
    </location>
</feature>
<keyword evidence="2" id="KW-1133">Transmembrane helix</keyword>
<reference evidence="4" key="1">
    <citation type="journal article" date="2019" name="Int. J. Syst. Evol. Microbiol.">
        <title>The Global Catalogue of Microorganisms (GCM) 10K type strain sequencing project: providing services to taxonomists for standard genome sequencing and annotation.</title>
        <authorList>
            <consortium name="The Broad Institute Genomics Platform"/>
            <consortium name="The Broad Institute Genome Sequencing Center for Infectious Disease"/>
            <person name="Wu L."/>
            <person name="Ma J."/>
        </authorList>
    </citation>
    <scope>NUCLEOTIDE SEQUENCE [LARGE SCALE GENOMIC DNA]</scope>
    <source>
        <strain evidence="4">CCUG 49560</strain>
    </source>
</reference>
<organism evidence="3 4">
    <name type="scientific">Sphaerisporangium corydalis</name>
    <dbReference type="NCBI Taxonomy" id="1441875"/>
    <lineage>
        <taxon>Bacteria</taxon>
        <taxon>Bacillati</taxon>
        <taxon>Actinomycetota</taxon>
        <taxon>Actinomycetes</taxon>
        <taxon>Streptosporangiales</taxon>
        <taxon>Streptosporangiaceae</taxon>
        <taxon>Sphaerisporangium</taxon>
    </lineage>
</organism>
<name>A0ABV9ET18_9ACTN</name>
<feature type="transmembrane region" description="Helical" evidence="2">
    <location>
        <begin position="12"/>
        <end position="40"/>
    </location>
</feature>
<dbReference type="Proteomes" id="UP001595891">
    <property type="component" value="Unassembled WGS sequence"/>
</dbReference>
<feature type="transmembrane region" description="Helical" evidence="2">
    <location>
        <begin position="90"/>
        <end position="113"/>
    </location>
</feature>
<keyword evidence="2" id="KW-0472">Membrane</keyword>
<feature type="transmembrane region" description="Helical" evidence="2">
    <location>
        <begin position="133"/>
        <end position="153"/>
    </location>
</feature>
<proteinExistence type="predicted"/>
<keyword evidence="4" id="KW-1185">Reference proteome</keyword>
<protein>
    <recommendedName>
        <fullName evidence="5">DUF2269 domain-containing protein</fullName>
    </recommendedName>
</protein>
<evidence type="ECO:0000313" key="3">
    <source>
        <dbReference type="EMBL" id="MFC4591742.1"/>
    </source>
</evidence>
<gene>
    <name evidence="3" type="ORF">ACFO8L_37010</name>
</gene>
<sequence length="178" mass="19104">MANRLSRRGRQTLLVLHYVSSVGWLGVGLCQLTLNVVALTTGDPALRHAAHEFAHILDRSVLTFLAVGAAVTGILLAVRGKWGLFKHRWIVVKLVVNVALIIATPIWVGSWIGQAIKATAGETPATGYPRGELMGSSVVIVSTLLIVTVISVVKPWGRRRPTRPAPSPRASLPAVNSR</sequence>
<keyword evidence="2" id="KW-0812">Transmembrane</keyword>